<dbReference type="AlphaFoldDB" id="A0A061J2R6"/>
<dbReference type="Proteomes" id="UP000031737">
    <property type="component" value="Unassembled WGS sequence"/>
</dbReference>
<accession>A0A061J2R6</accession>
<keyword evidence="3" id="KW-1185">Reference proteome</keyword>
<dbReference type="InterPro" id="IPR051705">
    <property type="entry name" value="Gsp_Synthetase/Amidase"/>
</dbReference>
<name>A0A061J2R6_TRYRA</name>
<protein>
    <submittedName>
        <fullName evidence="2">Trypanothione synthetase</fullName>
    </submittedName>
</protein>
<dbReference type="SUPFAM" id="SSF54001">
    <property type="entry name" value="Cysteine proteinases"/>
    <property type="match status" value="1"/>
</dbReference>
<evidence type="ECO:0000259" key="1">
    <source>
        <dbReference type="Pfam" id="PF05257"/>
    </source>
</evidence>
<sequence length="239" mass="27031">MHMAPDKLAGQSLRRVPIHGICGYAPGSIPAYSNGMGATITAERHYERHYFMGYKWQCVEFARRWLFYRKGLALPQYDFAAHLIHLQEVRDVCTGAAVPCRFIPQGSTEPPEADGLIVYPGCRKNIVGHVGVITHVTSTSVQVADQNRFFHHWGDNTFSAEFPLECVEDRYYIRDPDAVECRGWIVFPGRPNRLDGKPLQLEPHMSGPPSLPCARRVAYVAQQLWSWCTGRETPTFSPL</sequence>
<organism evidence="2 3">
    <name type="scientific">Trypanosoma rangeli SC58</name>
    <dbReference type="NCBI Taxonomy" id="429131"/>
    <lineage>
        <taxon>Eukaryota</taxon>
        <taxon>Discoba</taxon>
        <taxon>Euglenozoa</taxon>
        <taxon>Kinetoplastea</taxon>
        <taxon>Metakinetoplastina</taxon>
        <taxon>Trypanosomatida</taxon>
        <taxon>Trypanosomatidae</taxon>
        <taxon>Trypanosoma</taxon>
        <taxon>Herpetosoma</taxon>
    </lineage>
</organism>
<gene>
    <name evidence="2" type="ORF">TRSC58_03866</name>
</gene>
<dbReference type="InterPro" id="IPR007921">
    <property type="entry name" value="CHAP_dom"/>
</dbReference>
<dbReference type="PANTHER" id="PTHR30094:SF17">
    <property type="entry name" value="SYNTHETASE, PUTATIVE-RELATED"/>
    <property type="match status" value="1"/>
</dbReference>
<dbReference type="OrthoDB" id="299748at2759"/>
<proteinExistence type="predicted"/>
<dbReference type="SMR" id="A0A061J2R6"/>
<dbReference type="PANTHER" id="PTHR30094">
    <property type="entry name" value="BIFUNCTIONAL GLUTATHIONYLSPERMIDINE SYNTHETASE/AMIDASE-RELATED"/>
    <property type="match status" value="1"/>
</dbReference>
<dbReference type="GO" id="GO:0016874">
    <property type="term" value="F:ligase activity"/>
    <property type="evidence" value="ECO:0007669"/>
    <property type="project" value="TreeGrafter"/>
</dbReference>
<dbReference type="Gene3D" id="3.90.1720.10">
    <property type="entry name" value="endopeptidase domain like (from Nostoc punctiforme)"/>
    <property type="match status" value="1"/>
</dbReference>
<dbReference type="VEuPathDB" id="TriTrypDB:TRSC58_03866"/>
<feature type="domain" description="Peptidase C51" evidence="1">
    <location>
        <begin position="50"/>
        <end position="147"/>
    </location>
</feature>
<reference evidence="2 3" key="1">
    <citation type="submission" date="2013-07" db="EMBL/GenBank/DDBJ databases">
        <authorList>
            <person name="Stoco P.H."/>
            <person name="Wagner G."/>
            <person name="Gerber A."/>
            <person name="Zaha A."/>
            <person name="Thompson C."/>
            <person name="Bartholomeu D.C."/>
            <person name="Luckemeyer D.D."/>
            <person name="Bahia D."/>
            <person name="Loreto E."/>
            <person name="Prestes E.B."/>
            <person name="Lima F.M."/>
            <person name="Rodrigues-Luiz G."/>
            <person name="Vallejo G.A."/>
            <person name="Filho J.F."/>
            <person name="Monteiro K.M."/>
            <person name="Tyler K.M."/>
            <person name="de Almeida L.G."/>
            <person name="Ortiz M.F."/>
            <person name="Siervo M.A."/>
            <person name="de Moraes M.H."/>
            <person name="Cunha O.L."/>
            <person name="Mendonca-Neto R."/>
            <person name="Silva R."/>
            <person name="Teixeira S.M."/>
            <person name="Murta S.M."/>
            <person name="Sincero T.C."/>
            <person name="Mendes T.A."/>
            <person name="Urmenyi T.P."/>
            <person name="Silva V.G."/>
            <person name="da Rocha W.D."/>
            <person name="Andersson B."/>
            <person name="Romanha A.J."/>
            <person name="Steindel M."/>
            <person name="de Vasconcelos A.T."/>
            <person name="Grisard E.C."/>
        </authorList>
    </citation>
    <scope>NUCLEOTIDE SEQUENCE [LARGE SCALE GENOMIC DNA]</scope>
    <source>
        <strain evidence="2 3">SC58</strain>
    </source>
</reference>
<dbReference type="EMBL" id="AUPL01003866">
    <property type="protein sequence ID" value="ESL08431.1"/>
    <property type="molecule type" value="Genomic_DNA"/>
</dbReference>
<dbReference type="InterPro" id="IPR038765">
    <property type="entry name" value="Papain-like_cys_pep_sf"/>
</dbReference>
<evidence type="ECO:0000313" key="3">
    <source>
        <dbReference type="Proteomes" id="UP000031737"/>
    </source>
</evidence>
<comment type="caution">
    <text evidence="2">The sequence shown here is derived from an EMBL/GenBank/DDBJ whole genome shotgun (WGS) entry which is preliminary data.</text>
</comment>
<dbReference type="Pfam" id="PF05257">
    <property type="entry name" value="CHAP"/>
    <property type="match status" value="1"/>
</dbReference>
<evidence type="ECO:0000313" key="2">
    <source>
        <dbReference type="EMBL" id="ESL08431.1"/>
    </source>
</evidence>